<feature type="region of interest" description="Disordered" evidence="2">
    <location>
        <begin position="95"/>
        <end position="156"/>
    </location>
</feature>
<dbReference type="Proteomes" id="UP001497457">
    <property type="component" value="Chromosome 28b"/>
</dbReference>
<dbReference type="PANTHER" id="PTHR32100">
    <property type="entry name" value="OMEGA-6 FATTY ACID DESATURASE, CHLOROPLASTIC"/>
    <property type="match status" value="1"/>
</dbReference>
<dbReference type="InterPro" id="IPR012171">
    <property type="entry name" value="Fatty_acid_desaturase"/>
</dbReference>
<evidence type="ECO:0000259" key="4">
    <source>
        <dbReference type="Pfam" id="PF00487"/>
    </source>
</evidence>
<evidence type="ECO:0000256" key="3">
    <source>
        <dbReference type="SAM" id="Phobius"/>
    </source>
</evidence>
<evidence type="ECO:0000313" key="6">
    <source>
        <dbReference type="Proteomes" id="UP001497457"/>
    </source>
</evidence>
<feature type="compositionally biased region" description="Low complexity" evidence="2">
    <location>
        <begin position="21"/>
        <end position="30"/>
    </location>
</feature>
<evidence type="ECO:0000313" key="5">
    <source>
        <dbReference type="EMBL" id="CAL5010730.1"/>
    </source>
</evidence>
<reference evidence="5 6" key="2">
    <citation type="submission" date="2024-10" db="EMBL/GenBank/DDBJ databases">
        <authorList>
            <person name="Ryan C."/>
        </authorList>
    </citation>
    <scope>NUCLEOTIDE SEQUENCE [LARGE SCALE GENOMIC DNA]</scope>
</reference>
<reference evidence="6" key="1">
    <citation type="submission" date="2024-06" db="EMBL/GenBank/DDBJ databases">
        <authorList>
            <person name="Ryan C."/>
        </authorList>
    </citation>
    <scope>NUCLEOTIDE SEQUENCE [LARGE SCALE GENOMIC DNA]</scope>
</reference>
<evidence type="ECO:0000256" key="2">
    <source>
        <dbReference type="SAM" id="MobiDB-lite"/>
    </source>
</evidence>
<feature type="transmembrane region" description="Helical" evidence="3">
    <location>
        <begin position="59"/>
        <end position="77"/>
    </location>
</feature>
<protein>
    <recommendedName>
        <fullName evidence="4">Fatty acid desaturase domain-containing protein</fullName>
    </recommendedName>
</protein>
<feature type="compositionally biased region" description="Low complexity" evidence="2">
    <location>
        <begin position="123"/>
        <end position="156"/>
    </location>
</feature>
<feature type="region of interest" description="Disordered" evidence="2">
    <location>
        <begin position="1"/>
        <end position="40"/>
    </location>
</feature>
<name>A0ABC9BYC1_9POAL</name>
<gene>
    <name evidence="5" type="ORF">URODEC1_LOCUS70129</name>
</gene>
<comment type="similarity">
    <text evidence="1">Belongs to the fatty acid desaturase type 1 family.</text>
</comment>
<keyword evidence="3" id="KW-0472">Membrane</keyword>
<dbReference type="Pfam" id="PF00487">
    <property type="entry name" value="FA_desaturase"/>
    <property type="match status" value="1"/>
</dbReference>
<sequence length="351" mass="38862">MAAKKKQPETRKMKKKLESTDVVAAPPDAALPRSPTDKPPFTMSDIRNAIPPHCFRRSLLRDLAVSVFLLWLAAAGIPNLPHLALRLAALLAPPGQRPLRRMGNRSRVRPRRLLRPRSPQRPPRATSATTPTRAPSTATRSTCPAAAATTSPRTPTASTAAAAARAVLLAVGWPMYLAFNTWGRAYPRWASHLDPFLPVFAGGRERALVAVSDAASLALYKLSTAHGVWAVVNAWLVLVTYLHHTHAGSDGGWDWLRGALSTVDRDYGVLGRLFFHNIADTHVAHHLFPGIPHYHAAEATAAIRPVLGEYYRFDPTPFTKAVWREVRECIYVEPDEDRRSKDGVFWYSNKF</sequence>
<keyword evidence="6" id="KW-1185">Reference proteome</keyword>
<accession>A0ABC9BYC1</accession>
<organism evidence="5 6">
    <name type="scientific">Urochloa decumbens</name>
    <dbReference type="NCBI Taxonomy" id="240449"/>
    <lineage>
        <taxon>Eukaryota</taxon>
        <taxon>Viridiplantae</taxon>
        <taxon>Streptophyta</taxon>
        <taxon>Embryophyta</taxon>
        <taxon>Tracheophyta</taxon>
        <taxon>Spermatophyta</taxon>
        <taxon>Magnoliopsida</taxon>
        <taxon>Liliopsida</taxon>
        <taxon>Poales</taxon>
        <taxon>Poaceae</taxon>
        <taxon>PACMAD clade</taxon>
        <taxon>Panicoideae</taxon>
        <taxon>Panicodae</taxon>
        <taxon>Paniceae</taxon>
        <taxon>Melinidinae</taxon>
        <taxon>Urochloa</taxon>
    </lineage>
</organism>
<feature type="domain" description="Fatty acid desaturase" evidence="4">
    <location>
        <begin position="163"/>
        <end position="311"/>
    </location>
</feature>
<keyword evidence="3" id="KW-0812">Transmembrane</keyword>
<dbReference type="InterPro" id="IPR005804">
    <property type="entry name" value="FA_desaturase_dom"/>
</dbReference>
<feature type="compositionally biased region" description="Basic residues" evidence="2">
    <location>
        <begin position="98"/>
        <end position="115"/>
    </location>
</feature>
<feature type="compositionally biased region" description="Basic and acidic residues" evidence="2">
    <location>
        <begin position="1"/>
        <end position="19"/>
    </location>
</feature>
<evidence type="ECO:0000256" key="1">
    <source>
        <dbReference type="ARBA" id="ARBA00009295"/>
    </source>
</evidence>
<dbReference type="EMBL" id="OZ075138">
    <property type="protein sequence ID" value="CAL5010730.1"/>
    <property type="molecule type" value="Genomic_DNA"/>
</dbReference>
<keyword evidence="3" id="KW-1133">Transmembrane helix</keyword>
<dbReference type="AlphaFoldDB" id="A0ABC9BYC1"/>
<proteinExistence type="inferred from homology"/>